<evidence type="ECO:0000313" key="13">
    <source>
        <dbReference type="EMBL" id="KAK3087969.1"/>
    </source>
</evidence>
<gene>
    <name evidence="13" type="ORF">FSP39_012928</name>
</gene>
<dbReference type="InterPro" id="IPR008662">
    <property type="entry name" value="TOIP1/2"/>
</dbReference>
<evidence type="ECO:0000256" key="6">
    <source>
        <dbReference type="ARBA" id="ARBA00023136"/>
    </source>
</evidence>
<comment type="subcellular location">
    <subcellularLocation>
        <location evidence="9">Endomembrane system</location>
        <topology evidence="9">Single-pass membrane protein</topology>
    </subcellularLocation>
    <subcellularLocation>
        <location evidence="1">Nucleus envelope</location>
    </subcellularLocation>
</comment>
<feature type="transmembrane region" description="Helical" evidence="11">
    <location>
        <begin position="136"/>
        <end position="154"/>
    </location>
</feature>
<feature type="compositionally biased region" description="Low complexity" evidence="10">
    <location>
        <begin position="1"/>
        <end position="21"/>
    </location>
</feature>
<keyword evidence="14" id="KW-1185">Reference proteome</keyword>
<dbReference type="InterPro" id="IPR038599">
    <property type="entry name" value="LAP1C-like_C_sf"/>
</dbReference>
<evidence type="ECO:0000256" key="4">
    <source>
        <dbReference type="ARBA" id="ARBA00022692"/>
    </source>
</evidence>
<keyword evidence="5 11" id="KW-1133">Transmembrane helix</keyword>
<accession>A0AA88XP79</accession>
<comment type="caution">
    <text evidence="13">The sequence shown here is derived from an EMBL/GenBank/DDBJ whole genome shotgun (WGS) entry which is preliminary data.</text>
</comment>
<dbReference type="Pfam" id="PF05609">
    <property type="entry name" value="LAP1_C"/>
    <property type="match status" value="1"/>
</dbReference>
<feature type="compositionally biased region" description="Basic and acidic residues" evidence="10">
    <location>
        <begin position="82"/>
        <end position="91"/>
    </location>
</feature>
<evidence type="ECO:0000256" key="10">
    <source>
        <dbReference type="SAM" id="MobiDB-lite"/>
    </source>
</evidence>
<protein>
    <recommendedName>
        <fullName evidence="12">Torsin-1A-interacting protein 1/2 AAA+ activator domain-containing protein</fullName>
    </recommendedName>
</protein>
<feature type="compositionally biased region" description="Basic and acidic residues" evidence="10">
    <location>
        <begin position="23"/>
        <end position="32"/>
    </location>
</feature>
<feature type="region of interest" description="Disordered" evidence="10">
    <location>
        <begin position="1"/>
        <end position="132"/>
    </location>
</feature>
<keyword evidence="7" id="KW-0325">Glycoprotein</keyword>
<reference evidence="13" key="1">
    <citation type="submission" date="2019-08" db="EMBL/GenBank/DDBJ databases">
        <title>The improved chromosome-level genome for the pearl oyster Pinctada fucata martensii using PacBio sequencing and Hi-C.</title>
        <authorList>
            <person name="Zheng Z."/>
        </authorList>
    </citation>
    <scope>NUCLEOTIDE SEQUENCE</scope>
    <source>
        <strain evidence="13">ZZ-2019</strain>
        <tissue evidence="13">Adductor muscle</tissue>
    </source>
</reference>
<sequence length="387" mass="44088">MSGTTRGMTTRSRSKGTGSPSLREPDALDTSRDSSVSYRTDDEDESEDSSSPMSRGKRTSDDTRSSPDPSPLPRKNLYPKLSTKDTPESKPTKRTGRLYPDIHKESEKEKRLQEEEKRSPPKRNTNQASENTSSSGNMFIFVIVIIMLFAAYYLQLHEKFISQNNVSNTYSGVPEKNLYDDFRSNLKELQSAFAEQDRRLWRVIHAPIRRILMEEEPTYPAVLLFVVPKEQSSEKTATCLAQKVLAAVNNTYDIEGLAYINSNSVRNRDSAKEKRDLDDRLKEILEEKYQMGVVVDHIEQLSPFAMLLFHGYCDGDNAPYKKSVIVLVMHTDQDFHVLQNEDAVDDLLFKNWKIGLEEDKIPPLIARVANNKVVVKGEHPNVLKTHC</sequence>
<evidence type="ECO:0000313" key="14">
    <source>
        <dbReference type="Proteomes" id="UP001186944"/>
    </source>
</evidence>
<dbReference type="PANTHER" id="PTHR18843:SF7">
    <property type="entry name" value="LAMINA-ASSOCIATED POLYPEPTIDE 1B ISOFORM 1-RELATED"/>
    <property type="match status" value="1"/>
</dbReference>
<organism evidence="13 14">
    <name type="scientific">Pinctada imbricata</name>
    <name type="common">Atlantic pearl-oyster</name>
    <name type="synonym">Pinctada martensii</name>
    <dbReference type="NCBI Taxonomy" id="66713"/>
    <lineage>
        <taxon>Eukaryota</taxon>
        <taxon>Metazoa</taxon>
        <taxon>Spiralia</taxon>
        <taxon>Lophotrochozoa</taxon>
        <taxon>Mollusca</taxon>
        <taxon>Bivalvia</taxon>
        <taxon>Autobranchia</taxon>
        <taxon>Pteriomorphia</taxon>
        <taxon>Pterioida</taxon>
        <taxon>Pterioidea</taxon>
        <taxon>Pteriidae</taxon>
        <taxon>Pinctada</taxon>
    </lineage>
</organism>
<evidence type="ECO:0000256" key="3">
    <source>
        <dbReference type="ARBA" id="ARBA00022553"/>
    </source>
</evidence>
<evidence type="ECO:0000256" key="11">
    <source>
        <dbReference type="SAM" id="Phobius"/>
    </source>
</evidence>
<keyword evidence="3" id="KW-0597">Phosphoprotein</keyword>
<feature type="compositionally biased region" description="Basic and acidic residues" evidence="10">
    <location>
        <begin position="100"/>
        <end position="119"/>
    </location>
</feature>
<dbReference type="GO" id="GO:0005635">
    <property type="term" value="C:nuclear envelope"/>
    <property type="evidence" value="ECO:0007669"/>
    <property type="project" value="UniProtKB-SubCell"/>
</dbReference>
<keyword evidence="8" id="KW-0539">Nucleus</keyword>
<evidence type="ECO:0000259" key="12">
    <source>
        <dbReference type="Pfam" id="PF05609"/>
    </source>
</evidence>
<comment type="similarity">
    <text evidence="2">Belongs to the TOR1AIP family.</text>
</comment>
<dbReference type="GO" id="GO:0001671">
    <property type="term" value="F:ATPase activator activity"/>
    <property type="evidence" value="ECO:0007669"/>
    <property type="project" value="InterPro"/>
</dbReference>
<dbReference type="GO" id="GO:0061024">
    <property type="term" value="P:membrane organization"/>
    <property type="evidence" value="ECO:0007669"/>
    <property type="project" value="TreeGrafter"/>
</dbReference>
<dbReference type="Proteomes" id="UP001186944">
    <property type="component" value="Unassembled WGS sequence"/>
</dbReference>
<feature type="domain" description="Torsin-1A-interacting protein 1/2 AAA+ activator" evidence="12">
    <location>
        <begin position="171"/>
        <end position="332"/>
    </location>
</feature>
<dbReference type="EMBL" id="VSWD01000011">
    <property type="protein sequence ID" value="KAK3087969.1"/>
    <property type="molecule type" value="Genomic_DNA"/>
</dbReference>
<dbReference type="GO" id="GO:0016020">
    <property type="term" value="C:membrane"/>
    <property type="evidence" value="ECO:0007669"/>
    <property type="project" value="TreeGrafter"/>
</dbReference>
<feature type="compositionally biased region" description="Polar residues" evidence="10">
    <location>
        <begin position="122"/>
        <end position="132"/>
    </location>
</feature>
<keyword evidence="4 11" id="KW-0812">Transmembrane</keyword>
<dbReference type="AlphaFoldDB" id="A0AA88XP79"/>
<evidence type="ECO:0000256" key="2">
    <source>
        <dbReference type="ARBA" id="ARBA00007860"/>
    </source>
</evidence>
<evidence type="ECO:0000256" key="8">
    <source>
        <dbReference type="ARBA" id="ARBA00023242"/>
    </source>
</evidence>
<dbReference type="PANTHER" id="PTHR18843">
    <property type="entry name" value="TORSIN-1A-INTERACTING PROTEIN"/>
    <property type="match status" value="1"/>
</dbReference>
<dbReference type="InterPro" id="IPR046753">
    <property type="entry name" value="TOIP1/2_C"/>
</dbReference>
<name>A0AA88XP79_PINIB</name>
<dbReference type="Gene3D" id="3.40.50.12190">
    <property type="match status" value="1"/>
</dbReference>
<evidence type="ECO:0000256" key="5">
    <source>
        <dbReference type="ARBA" id="ARBA00022989"/>
    </source>
</evidence>
<evidence type="ECO:0000256" key="7">
    <source>
        <dbReference type="ARBA" id="ARBA00023180"/>
    </source>
</evidence>
<evidence type="ECO:0000256" key="1">
    <source>
        <dbReference type="ARBA" id="ARBA00004259"/>
    </source>
</evidence>
<evidence type="ECO:0000256" key="9">
    <source>
        <dbReference type="ARBA" id="ARBA00037847"/>
    </source>
</evidence>
<keyword evidence="6 11" id="KW-0472">Membrane</keyword>
<proteinExistence type="inferred from homology"/>